<protein>
    <submittedName>
        <fullName evidence="3">Uncharacterized protein</fullName>
    </submittedName>
</protein>
<proteinExistence type="predicted"/>
<evidence type="ECO:0000313" key="4">
    <source>
        <dbReference type="Proteomes" id="UP000580250"/>
    </source>
</evidence>
<organism evidence="3 4">
    <name type="scientific">Meloidogyne enterolobii</name>
    <name type="common">Root-knot nematode worm</name>
    <name type="synonym">Meloidogyne mayaguensis</name>
    <dbReference type="NCBI Taxonomy" id="390850"/>
    <lineage>
        <taxon>Eukaryota</taxon>
        <taxon>Metazoa</taxon>
        <taxon>Ecdysozoa</taxon>
        <taxon>Nematoda</taxon>
        <taxon>Chromadorea</taxon>
        <taxon>Rhabditida</taxon>
        <taxon>Tylenchina</taxon>
        <taxon>Tylenchomorpha</taxon>
        <taxon>Tylenchoidea</taxon>
        <taxon>Meloidogynidae</taxon>
        <taxon>Meloidogyninae</taxon>
        <taxon>Meloidogyne</taxon>
    </lineage>
</organism>
<name>A0A6V7WKQ6_MELEN</name>
<keyword evidence="1" id="KW-0812">Transmembrane</keyword>
<dbReference type="AlphaFoldDB" id="A0A6V7WKQ6"/>
<accession>A0A6V7WKQ6</accession>
<evidence type="ECO:0000256" key="1">
    <source>
        <dbReference type="SAM" id="Phobius"/>
    </source>
</evidence>
<reference evidence="3 4" key="1">
    <citation type="submission" date="2020-08" db="EMBL/GenBank/DDBJ databases">
        <authorList>
            <person name="Koutsovoulos G."/>
            <person name="Danchin GJ E."/>
        </authorList>
    </citation>
    <scope>NUCLEOTIDE SEQUENCE [LARGE SCALE GENOMIC DNA]</scope>
</reference>
<dbReference type="EMBL" id="CAJEWN010000645">
    <property type="protein sequence ID" value="CAD2187579.1"/>
    <property type="molecule type" value="Genomic_DNA"/>
</dbReference>
<evidence type="ECO:0000256" key="2">
    <source>
        <dbReference type="SAM" id="SignalP"/>
    </source>
</evidence>
<keyword evidence="1" id="KW-0472">Membrane</keyword>
<sequence>MTTIILFHLLLQHLLIILYSVTSNNVSKNWPFSKKLAHLAIFLGHLAGCYDNFQIYLLQTVAKK</sequence>
<feature type="chain" id="PRO_5028263154" evidence="2">
    <location>
        <begin position="24"/>
        <end position="64"/>
    </location>
</feature>
<gene>
    <name evidence="3" type="ORF">MENT_LOCUS40174</name>
</gene>
<feature type="signal peptide" evidence="2">
    <location>
        <begin position="1"/>
        <end position="23"/>
    </location>
</feature>
<feature type="transmembrane region" description="Helical" evidence="1">
    <location>
        <begin position="39"/>
        <end position="58"/>
    </location>
</feature>
<dbReference type="Proteomes" id="UP000580250">
    <property type="component" value="Unassembled WGS sequence"/>
</dbReference>
<evidence type="ECO:0000313" key="3">
    <source>
        <dbReference type="EMBL" id="CAD2187579.1"/>
    </source>
</evidence>
<keyword evidence="2" id="KW-0732">Signal</keyword>
<comment type="caution">
    <text evidence="3">The sequence shown here is derived from an EMBL/GenBank/DDBJ whole genome shotgun (WGS) entry which is preliminary data.</text>
</comment>
<keyword evidence="1" id="KW-1133">Transmembrane helix</keyword>